<dbReference type="Proteomes" id="UP000076761">
    <property type="component" value="Unassembled WGS sequence"/>
</dbReference>
<evidence type="ECO:0000256" key="1">
    <source>
        <dbReference type="SAM" id="MobiDB-lite"/>
    </source>
</evidence>
<gene>
    <name evidence="2" type="ORF">NEOLEDRAFT_353778</name>
</gene>
<evidence type="ECO:0000313" key="3">
    <source>
        <dbReference type="Proteomes" id="UP000076761"/>
    </source>
</evidence>
<proteinExistence type="predicted"/>
<reference evidence="2 3" key="1">
    <citation type="journal article" date="2016" name="Mol. Biol. Evol.">
        <title>Comparative Genomics of Early-Diverging Mushroom-Forming Fungi Provides Insights into the Origins of Lignocellulose Decay Capabilities.</title>
        <authorList>
            <person name="Nagy L.G."/>
            <person name="Riley R."/>
            <person name="Tritt A."/>
            <person name="Adam C."/>
            <person name="Daum C."/>
            <person name="Floudas D."/>
            <person name="Sun H."/>
            <person name="Yadav J.S."/>
            <person name="Pangilinan J."/>
            <person name="Larsson K.H."/>
            <person name="Matsuura K."/>
            <person name="Barry K."/>
            <person name="Labutti K."/>
            <person name="Kuo R."/>
            <person name="Ohm R.A."/>
            <person name="Bhattacharya S.S."/>
            <person name="Shirouzu T."/>
            <person name="Yoshinaga Y."/>
            <person name="Martin F.M."/>
            <person name="Grigoriev I.V."/>
            <person name="Hibbett D.S."/>
        </authorList>
    </citation>
    <scope>NUCLEOTIDE SEQUENCE [LARGE SCALE GENOMIC DNA]</scope>
    <source>
        <strain evidence="2 3">HHB14362 ss-1</strain>
    </source>
</reference>
<feature type="region of interest" description="Disordered" evidence="1">
    <location>
        <begin position="126"/>
        <end position="165"/>
    </location>
</feature>
<accession>A0A165SK67</accession>
<keyword evidence="3" id="KW-1185">Reference proteome</keyword>
<feature type="region of interest" description="Disordered" evidence="1">
    <location>
        <begin position="197"/>
        <end position="309"/>
    </location>
</feature>
<organism evidence="2 3">
    <name type="scientific">Neolentinus lepideus HHB14362 ss-1</name>
    <dbReference type="NCBI Taxonomy" id="1314782"/>
    <lineage>
        <taxon>Eukaryota</taxon>
        <taxon>Fungi</taxon>
        <taxon>Dikarya</taxon>
        <taxon>Basidiomycota</taxon>
        <taxon>Agaricomycotina</taxon>
        <taxon>Agaricomycetes</taxon>
        <taxon>Gloeophyllales</taxon>
        <taxon>Gloeophyllaceae</taxon>
        <taxon>Neolentinus</taxon>
    </lineage>
</organism>
<feature type="compositionally biased region" description="Polar residues" evidence="1">
    <location>
        <begin position="140"/>
        <end position="151"/>
    </location>
</feature>
<sequence length="442" mass="47648">MREFQLSTSRKRHKSDNAPPVISKEKSDRRRGKRLPPPWSAVHPSIEPTRSFAYATVMPRIWASSHAELLEVFPSLSTATNDIWWDETSVPTRPVVVLRGRPWKDDGYVGEKQWKVSFVRDHYRPPPSIPPALSDLEAQPTVSGTQLSPSSPMSPPGTLLTIPPRCLPIPIDQEAESLQSLPNEIPSRQSNRLLHKDMSSSNEEPGALPSPEPPSGSVQDDFPLGNHALDKGSSQEDQPPPPTPHSREEYNHSVLSGRSFSPSNFHPLPGFGESVKRRADLSGPDHVDNLAIPQPGLALPTPPATASNSLKADSLGKEAVRTAGALPTPAVTPTKALAKTPDTLSAPAQEGIPDNLIAMPNVEEPALVIPTGEDLECPPDICALIDAMRNGVATVFFAEREWLGLAPESKWGCALLGYFAGAEISVSCVSSSGVDVLSVLVR</sequence>
<protein>
    <submittedName>
        <fullName evidence="2">Uncharacterized protein</fullName>
    </submittedName>
</protein>
<feature type="compositionally biased region" description="Polar residues" evidence="1">
    <location>
        <begin position="253"/>
        <end position="264"/>
    </location>
</feature>
<feature type="compositionally biased region" description="Basic and acidic residues" evidence="1">
    <location>
        <begin position="274"/>
        <end position="288"/>
    </location>
</feature>
<feature type="region of interest" description="Disordered" evidence="1">
    <location>
        <begin position="1"/>
        <end position="42"/>
    </location>
</feature>
<evidence type="ECO:0000313" key="2">
    <source>
        <dbReference type="EMBL" id="KZT25286.1"/>
    </source>
</evidence>
<name>A0A165SK67_9AGAM</name>
<dbReference type="EMBL" id="KV425572">
    <property type="protein sequence ID" value="KZT25286.1"/>
    <property type="molecule type" value="Genomic_DNA"/>
</dbReference>
<dbReference type="AlphaFoldDB" id="A0A165SK67"/>
<dbReference type="InParanoid" id="A0A165SK67"/>